<dbReference type="SMART" id="SM00665">
    <property type="entry name" value="B561"/>
    <property type="match status" value="1"/>
</dbReference>
<feature type="transmembrane region" description="Helical" evidence="13">
    <location>
        <begin position="307"/>
        <end position="327"/>
    </location>
</feature>
<keyword evidence="8 10" id="KW-0472">Membrane</keyword>
<evidence type="ECO:0000256" key="5">
    <source>
        <dbReference type="ARBA" id="ARBA00022729"/>
    </source>
</evidence>
<evidence type="ECO:0000256" key="12">
    <source>
        <dbReference type="SAM" id="MobiDB-lite"/>
    </source>
</evidence>
<keyword evidence="4 11" id="KW-0479">Metal-binding</keyword>
<evidence type="ECO:0000313" key="18">
    <source>
        <dbReference type="Proteomes" id="UP000639772"/>
    </source>
</evidence>
<dbReference type="EMBL" id="JADCNM010000011">
    <property type="protein sequence ID" value="KAG0462407.1"/>
    <property type="molecule type" value="Genomic_DNA"/>
</dbReference>
<dbReference type="PIRSF" id="PIRSF037471">
    <property type="entry name" value="UCP037471"/>
    <property type="match status" value="1"/>
</dbReference>
<feature type="domain" description="Cytochrome b561" evidence="16">
    <location>
        <begin position="168"/>
        <end position="366"/>
    </location>
</feature>
<keyword evidence="5 14" id="KW-0732">Signal</keyword>
<evidence type="ECO:0000259" key="15">
    <source>
        <dbReference type="PROSITE" id="PS50836"/>
    </source>
</evidence>
<evidence type="ECO:0000256" key="7">
    <source>
        <dbReference type="ARBA" id="ARBA00022989"/>
    </source>
</evidence>
<feature type="region of interest" description="Disordered" evidence="12">
    <location>
        <begin position="377"/>
        <end position="398"/>
    </location>
</feature>
<dbReference type="GO" id="GO:0016020">
    <property type="term" value="C:membrane"/>
    <property type="evidence" value="ECO:0007669"/>
    <property type="project" value="UniProtKB-SubCell"/>
</dbReference>
<evidence type="ECO:0000256" key="2">
    <source>
        <dbReference type="ARBA" id="ARBA00022448"/>
    </source>
</evidence>
<evidence type="ECO:0000256" key="13">
    <source>
        <dbReference type="SAM" id="Phobius"/>
    </source>
</evidence>
<evidence type="ECO:0000256" key="14">
    <source>
        <dbReference type="SAM" id="SignalP"/>
    </source>
</evidence>
<evidence type="ECO:0000256" key="6">
    <source>
        <dbReference type="ARBA" id="ARBA00022982"/>
    </source>
</evidence>
<dbReference type="PROSITE" id="PS50836">
    <property type="entry name" value="DOMON"/>
    <property type="match status" value="1"/>
</dbReference>
<dbReference type="InterPro" id="IPR005018">
    <property type="entry name" value="DOMON_domain"/>
</dbReference>
<accession>A0A835Q3P8</accession>
<comment type="subcellular location">
    <subcellularLocation>
        <location evidence="1">Membrane</location>
        <topology evidence="1">Multi-pass membrane protein</topology>
    </subcellularLocation>
</comment>
<dbReference type="InterPro" id="IPR006593">
    <property type="entry name" value="Cyt_b561/ferric_Rdtase_TM"/>
</dbReference>
<feature type="transmembrane region" description="Helical" evidence="13">
    <location>
        <begin position="342"/>
        <end position="366"/>
    </location>
</feature>
<dbReference type="GO" id="GO:0046872">
    <property type="term" value="F:metal ion binding"/>
    <property type="evidence" value="ECO:0007669"/>
    <property type="project" value="UniProtKB-KW"/>
</dbReference>
<dbReference type="PANTHER" id="PTHR23130:SF167">
    <property type="entry name" value="CYTOCHROME B561 AND DOMON DOMAIN-CONTAINING PROTEIN"/>
    <property type="match status" value="1"/>
</dbReference>
<sequence length="398" mass="43888">MVFLPVLPFLFFIIILLPLRPAFAQQSCSSDSFTQNRRYTLCNSLPELSGKLHWSYHPSNSTVDVAYRATQSADGWIAWALNPTGSGMVGAQVIFAFHDSSSVMTAISYPISNTSPSVRNTSLSYRVYSMTSEFNNNMMTIYATIELPQNRTQVNHVWQASNLFTNGAPNGHPLNGPNVQSYGTLDLLSGELSSGGSSRQHLKNRHGVLAAVSWGILMPIGVTVARYLKVFKSADPAWFYLHIACQCSAYIIGVSAWGIGLKLGADSEGITYGSHRRIGIVLFCLATLQVFALLLRPNKDHKYRFYWNIYHHATGYTVIILSVVNIFKGLDILEPDDKWNTAYIVIISTLGGIALVLEAVTWVIVLRRKSSAGLNKSQNGTIGMNQTNGYGGRQHQQA</sequence>
<dbReference type="PROSITE" id="PS50939">
    <property type="entry name" value="CYTOCHROME_B561"/>
    <property type="match status" value="1"/>
</dbReference>
<evidence type="ECO:0000256" key="9">
    <source>
        <dbReference type="ARBA" id="ARBA00053871"/>
    </source>
</evidence>
<keyword evidence="3 13" id="KW-0812">Transmembrane</keyword>
<keyword evidence="11" id="KW-0408">Iron</keyword>
<evidence type="ECO:0000256" key="10">
    <source>
        <dbReference type="PIRNR" id="PIRNR037471"/>
    </source>
</evidence>
<evidence type="ECO:0000313" key="17">
    <source>
        <dbReference type="EMBL" id="KAG0462407.1"/>
    </source>
</evidence>
<feature type="domain" description="DOMON" evidence="15">
    <location>
        <begin position="48"/>
        <end position="161"/>
    </location>
</feature>
<dbReference type="AlphaFoldDB" id="A0A835Q3P8"/>
<evidence type="ECO:0000256" key="1">
    <source>
        <dbReference type="ARBA" id="ARBA00004141"/>
    </source>
</evidence>
<feature type="binding site" description="axial binding residue" evidence="11">
    <location>
        <position position="275"/>
    </location>
    <ligand>
        <name>heme b</name>
        <dbReference type="ChEBI" id="CHEBI:60344"/>
        <label>1</label>
    </ligand>
    <ligandPart>
        <name>Fe</name>
        <dbReference type="ChEBI" id="CHEBI:18248"/>
    </ligandPart>
</feature>
<organism evidence="17 18">
    <name type="scientific">Vanilla planifolia</name>
    <name type="common">Vanilla</name>
    <dbReference type="NCBI Taxonomy" id="51239"/>
    <lineage>
        <taxon>Eukaryota</taxon>
        <taxon>Viridiplantae</taxon>
        <taxon>Streptophyta</taxon>
        <taxon>Embryophyta</taxon>
        <taxon>Tracheophyta</taxon>
        <taxon>Spermatophyta</taxon>
        <taxon>Magnoliopsida</taxon>
        <taxon>Liliopsida</taxon>
        <taxon>Asparagales</taxon>
        <taxon>Orchidaceae</taxon>
        <taxon>Vanilloideae</taxon>
        <taxon>Vanilleae</taxon>
        <taxon>Vanilla</taxon>
    </lineage>
</organism>
<dbReference type="FunFam" id="1.20.120.1770:FF:000007">
    <property type="entry name" value="Cytochrome b561 and DOMON domain-containing protein"/>
    <property type="match status" value="1"/>
</dbReference>
<evidence type="ECO:0000256" key="11">
    <source>
        <dbReference type="PIRSR" id="PIRSR037471-1"/>
    </source>
</evidence>
<feature type="transmembrane region" description="Helical" evidence="13">
    <location>
        <begin position="237"/>
        <end position="258"/>
    </location>
</feature>
<proteinExistence type="predicted"/>
<evidence type="ECO:0000259" key="16">
    <source>
        <dbReference type="PROSITE" id="PS50939"/>
    </source>
</evidence>
<keyword evidence="7 13" id="KW-1133">Transmembrane helix</keyword>
<dbReference type="Gene3D" id="1.20.120.1770">
    <property type="match status" value="1"/>
</dbReference>
<comment type="caution">
    <text evidence="17">The sequence shown here is derived from an EMBL/GenBank/DDBJ whole genome shotgun (WGS) entry which is preliminary data.</text>
</comment>
<feature type="transmembrane region" description="Helical" evidence="13">
    <location>
        <begin position="278"/>
        <end position="295"/>
    </location>
</feature>
<dbReference type="Pfam" id="PF04526">
    <property type="entry name" value="DUF568"/>
    <property type="match status" value="1"/>
</dbReference>
<feature type="binding site" description="axial binding residue" evidence="11">
    <location>
        <position position="206"/>
    </location>
    <ligand>
        <name>heme b</name>
        <dbReference type="ChEBI" id="CHEBI:60344"/>
        <label>1</label>
    </ligand>
    <ligandPart>
        <name>Fe</name>
        <dbReference type="ChEBI" id="CHEBI:18248"/>
    </ligandPart>
</feature>
<dbReference type="OrthoDB" id="2419613at2759"/>
<dbReference type="Pfam" id="PF03188">
    <property type="entry name" value="Cytochrom_B561"/>
    <property type="match status" value="1"/>
</dbReference>
<keyword evidence="2 10" id="KW-0813">Transport</keyword>
<reference evidence="17 18" key="1">
    <citation type="journal article" date="2020" name="Nat. Food">
        <title>A phased Vanilla planifolia genome enables genetic improvement of flavour and production.</title>
        <authorList>
            <person name="Hasing T."/>
            <person name="Tang H."/>
            <person name="Brym M."/>
            <person name="Khazi F."/>
            <person name="Huang T."/>
            <person name="Chambers A.H."/>
        </authorList>
    </citation>
    <scope>NUCLEOTIDE SEQUENCE [LARGE SCALE GENOMIC DNA]</scope>
    <source>
        <tissue evidence="17">Leaf</tissue>
    </source>
</reference>
<dbReference type="CDD" id="cd09629">
    <property type="entry name" value="DOMON_CIL1_like"/>
    <property type="match status" value="1"/>
</dbReference>
<feature type="chain" id="PRO_5032371504" description="Cytochrome b561 and DOMON domain-containing protein" evidence="14">
    <location>
        <begin position="25"/>
        <end position="398"/>
    </location>
</feature>
<comment type="cofactor">
    <cofactor evidence="10">
        <name>heme b</name>
        <dbReference type="ChEBI" id="CHEBI:60344"/>
    </cofactor>
    <text evidence="10">Binds 2 heme b groups non-covalently.</text>
</comment>
<name>A0A835Q3P8_VANPL</name>
<comment type="function">
    <text evidence="9">May act as a catecholamine-responsive trans-membrane electron transporter.</text>
</comment>
<feature type="signal peptide" evidence="14">
    <location>
        <begin position="1"/>
        <end position="24"/>
    </location>
</feature>
<evidence type="ECO:0000256" key="4">
    <source>
        <dbReference type="ARBA" id="ARBA00022723"/>
    </source>
</evidence>
<dbReference type="InterPro" id="IPR017214">
    <property type="entry name" value="UCP037471"/>
</dbReference>
<feature type="binding site" description="axial binding residue" evidence="11">
    <location>
        <position position="311"/>
    </location>
    <ligand>
        <name>heme b</name>
        <dbReference type="ChEBI" id="CHEBI:60344"/>
        <label>1</label>
    </ligand>
    <ligandPart>
        <name>Fe</name>
        <dbReference type="ChEBI" id="CHEBI:18248"/>
    </ligandPart>
</feature>
<feature type="binding site" description="axial binding residue" evidence="11">
    <location>
        <position position="242"/>
    </location>
    <ligand>
        <name>heme b</name>
        <dbReference type="ChEBI" id="CHEBI:60344"/>
        <label>1</label>
    </ligand>
    <ligandPart>
        <name>Fe</name>
        <dbReference type="ChEBI" id="CHEBI:18248"/>
    </ligandPart>
</feature>
<dbReference type="CDD" id="cd08760">
    <property type="entry name" value="Cyt_b561_FRRS1_like"/>
    <property type="match status" value="1"/>
</dbReference>
<evidence type="ECO:0000256" key="8">
    <source>
        <dbReference type="ARBA" id="ARBA00023136"/>
    </source>
</evidence>
<keyword evidence="6 10" id="KW-0249">Electron transport</keyword>
<dbReference type="PANTHER" id="PTHR23130">
    <property type="entry name" value="CYTOCHROME B561 AND DOMON DOMAIN-CONTAINING PROTEIN"/>
    <property type="match status" value="1"/>
</dbReference>
<dbReference type="Proteomes" id="UP000639772">
    <property type="component" value="Chromosome 11"/>
</dbReference>
<protein>
    <recommendedName>
        <fullName evidence="10">Cytochrome b561 and DOMON domain-containing protein</fullName>
    </recommendedName>
</protein>
<dbReference type="InterPro" id="IPR045265">
    <property type="entry name" value="AIR12_DOMON"/>
</dbReference>
<gene>
    <name evidence="17" type="ORF">HPP92_020883</name>
</gene>
<evidence type="ECO:0000256" key="3">
    <source>
        <dbReference type="ARBA" id="ARBA00022692"/>
    </source>
</evidence>